<feature type="domain" description="Sulfatase N-terminal" evidence="11">
    <location>
        <begin position="509"/>
        <end position="778"/>
    </location>
</feature>
<keyword evidence="4 9" id="KW-0812">Transmembrane</keyword>
<keyword evidence="6 10" id="KW-1133">Transmembrane helix</keyword>
<evidence type="ECO:0000256" key="10">
    <source>
        <dbReference type="SAM" id="Phobius"/>
    </source>
</evidence>
<protein>
    <submittedName>
        <fullName evidence="13">Membrane protein insertase, YidC/Oxa1 family, C-terminal domain-containing protein</fullName>
    </submittedName>
</protein>
<dbReference type="InterPro" id="IPR047196">
    <property type="entry name" value="YidC_ALB_C"/>
</dbReference>
<evidence type="ECO:0000259" key="11">
    <source>
        <dbReference type="Pfam" id="PF00884"/>
    </source>
</evidence>
<dbReference type="GO" id="GO:0005886">
    <property type="term" value="C:plasma membrane"/>
    <property type="evidence" value="ECO:0007669"/>
    <property type="project" value="UniProtKB-SubCell"/>
</dbReference>
<dbReference type="RefSeq" id="WP_078931249.1">
    <property type="nucleotide sequence ID" value="NZ_FUXC01000008.1"/>
</dbReference>
<feature type="transmembrane region" description="Helical" evidence="10">
    <location>
        <begin position="31"/>
        <end position="51"/>
    </location>
</feature>
<proteinExistence type="inferred from homology"/>
<feature type="transmembrane region" description="Helical" evidence="10">
    <location>
        <begin position="6"/>
        <end position="24"/>
    </location>
</feature>
<feature type="transmembrane region" description="Helical" evidence="10">
    <location>
        <begin position="336"/>
        <end position="358"/>
    </location>
</feature>
<evidence type="ECO:0000256" key="7">
    <source>
        <dbReference type="ARBA" id="ARBA00023136"/>
    </source>
</evidence>
<dbReference type="GO" id="GO:0015031">
    <property type="term" value="P:protein transport"/>
    <property type="evidence" value="ECO:0007669"/>
    <property type="project" value="UniProtKB-KW"/>
</dbReference>
<dbReference type="OrthoDB" id="354737at2"/>
<dbReference type="AlphaFoldDB" id="A0A1T4PD52"/>
<dbReference type="CDD" id="cd20070">
    <property type="entry name" value="5TM_YidC_Alb3"/>
    <property type="match status" value="1"/>
</dbReference>
<comment type="similarity">
    <text evidence="9">Belongs to the OXA1/ALB3/YidC family.</text>
</comment>
<feature type="transmembrane region" description="Helical" evidence="10">
    <location>
        <begin position="406"/>
        <end position="427"/>
    </location>
</feature>
<dbReference type="Pfam" id="PF02096">
    <property type="entry name" value="60KD_IMP"/>
    <property type="match status" value="1"/>
</dbReference>
<dbReference type="PANTHER" id="PTHR12428:SF65">
    <property type="entry name" value="CYTOCHROME C OXIDASE ASSEMBLY PROTEIN COX18, MITOCHONDRIAL"/>
    <property type="match status" value="1"/>
</dbReference>
<feature type="transmembrane region" description="Helical" evidence="10">
    <location>
        <begin position="365"/>
        <end position="386"/>
    </location>
</feature>
<dbReference type="NCBIfam" id="TIGR03592">
    <property type="entry name" value="yidC_oxa1_cterm"/>
    <property type="match status" value="1"/>
</dbReference>
<name>A0A1T4PD52_9SPIR</name>
<sequence>MNFLYYIVISPIETIVDWVFNFIINKISSVGIMGAVFGVSLAINFLALPLYNIADSLQEKERKISKSLEPRVKKIKKAFKGDEQFMMLSEYYRQNNYHPLYVLRSSLSILIEIPFFIAAYHYLSNNEVLKGASFWIFNDLGAPDVFLSLKLGSFAFGIHILPILMTIINFVSGAIYTKDATFREKVQLYVVAIIFLVLLYNSPSGLVIYWILNNIFSLFKNIVMKMKNPGKIAHIIISAIFWGVVLFVLIKQGNIFKKTIIVLLGIFVSLFPVFFKESQKLFSKFIGKPENSCYILVLSGIGLAVLLGFTLSSSVISSSPVEFSFLGETKNPVSYIWSSLFVFTGLFVFWPCTIYKMFGEKVKNVLPCLFFVLFICVLSNVYIFKYNYGNLSVNFTLENDKVLKNYSVFFMLFPLIIFIMALSIYLFSMKKNKMIILQICLFSMILAETGLGFIKMNYIKKVFIAHSANHEKNIAETDSLNRIEKIYHLSKTKKNVIVLFLDRAINSFFPEFLEANPDKKHSFKGFTYYPNTLSFSTHTSLASPAMMGGYEYSPSEINERKDELLREKHNEAILMLPKLFMDAGYSVTVSDPPWCNYAHEQDLTPFEKYPQMHAYSTFGKYTDLYFKEIGMKGGVANNDADIICRKEIRNFLVLQALYPPLRSTFYRLCIAFDQRDDRNYYNIFSSLYYLDKQTDFSSETDNYLFIDSDTPHEPHNLTDDLLKISEEKASFEKSHYMVNAAALTQVAKFLDYLKENDVYDNTRIIIVADHGAGLKTKAFRNFDNPEIPAFYNPLLMFKDFNSRNDLISDSSFMMNADAPFLAIQNMKSEKFDKNPFTGKKLVQKKNEGVVLYPLSNGEHHADQLLKKTQFTLDEKRGWFVKDNIFNPENWISLSEYNKKINGEKR</sequence>
<feature type="transmembrane region" description="Helical" evidence="10">
    <location>
        <begin position="188"/>
        <end position="212"/>
    </location>
</feature>
<feature type="transmembrane region" description="Helical" evidence="10">
    <location>
        <begin position="154"/>
        <end position="176"/>
    </location>
</feature>
<evidence type="ECO:0000256" key="8">
    <source>
        <dbReference type="ARBA" id="ARBA00023186"/>
    </source>
</evidence>
<evidence type="ECO:0000256" key="4">
    <source>
        <dbReference type="ARBA" id="ARBA00022692"/>
    </source>
</evidence>
<dbReference type="Proteomes" id="UP000190395">
    <property type="component" value="Unassembled WGS sequence"/>
</dbReference>
<dbReference type="EMBL" id="FUXC01000008">
    <property type="protein sequence ID" value="SJZ88758.1"/>
    <property type="molecule type" value="Genomic_DNA"/>
</dbReference>
<dbReference type="Pfam" id="PF00884">
    <property type="entry name" value="Sulfatase"/>
    <property type="match status" value="1"/>
</dbReference>
<feature type="transmembrane region" description="Helical" evidence="10">
    <location>
        <begin position="295"/>
        <end position="316"/>
    </location>
</feature>
<dbReference type="SUPFAM" id="SSF53649">
    <property type="entry name" value="Alkaline phosphatase-like"/>
    <property type="match status" value="1"/>
</dbReference>
<keyword evidence="5" id="KW-0653">Protein transport</keyword>
<dbReference type="InterPro" id="IPR001708">
    <property type="entry name" value="YidC/ALB3/OXA1/COX18"/>
</dbReference>
<keyword evidence="14" id="KW-1185">Reference proteome</keyword>
<evidence type="ECO:0000256" key="9">
    <source>
        <dbReference type="RuleBase" id="RU003945"/>
    </source>
</evidence>
<evidence type="ECO:0000256" key="2">
    <source>
        <dbReference type="ARBA" id="ARBA00022448"/>
    </source>
</evidence>
<dbReference type="GeneID" id="303367747"/>
<keyword evidence="3" id="KW-1003">Cell membrane</keyword>
<evidence type="ECO:0000256" key="5">
    <source>
        <dbReference type="ARBA" id="ARBA00022927"/>
    </source>
</evidence>
<evidence type="ECO:0000313" key="14">
    <source>
        <dbReference type="Proteomes" id="UP000190395"/>
    </source>
</evidence>
<accession>A0A1T4PD52</accession>
<gene>
    <name evidence="13" type="ORF">SAMN02745152_01515</name>
</gene>
<comment type="subcellular location">
    <subcellularLocation>
        <location evidence="1">Cell membrane</location>
        <topology evidence="1">Multi-pass membrane protein</topology>
    </subcellularLocation>
    <subcellularLocation>
        <location evidence="9">Membrane</location>
        <topology evidence="9">Multi-pass membrane protein</topology>
    </subcellularLocation>
</comment>
<keyword evidence="2" id="KW-0813">Transport</keyword>
<dbReference type="InterPro" id="IPR017850">
    <property type="entry name" value="Alkaline_phosphatase_core_sf"/>
</dbReference>
<keyword evidence="7 10" id="KW-0472">Membrane</keyword>
<feature type="transmembrane region" description="Helical" evidence="10">
    <location>
        <begin position="232"/>
        <end position="250"/>
    </location>
</feature>
<feature type="transmembrane region" description="Helical" evidence="10">
    <location>
        <begin position="101"/>
        <end position="123"/>
    </location>
</feature>
<dbReference type="Gene3D" id="3.40.720.10">
    <property type="entry name" value="Alkaline Phosphatase, subunit A"/>
    <property type="match status" value="1"/>
</dbReference>
<organism evidence="13 14">
    <name type="scientific">Treponema berlinense</name>
    <dbReference type="NCBI Taxonomy" id="225004"/>
    <lineage>
        <taxon>Bacteria</taxon>
        <taxon>Pseudomonadati</taxon>
        <taxon>Spirochaetota</taxon>
        <taxon>Spirochaetia</taxon>
        <taxon>Spirochaetales</taxon>
        <taxon>Treponemataceae</taxon>
        <taxon>Treponema</taxon>
    </lineage>
</organism>
<dbReference type="GO" id="GO:0032977">
    <property type="term" value="F:membrane insertase activity"/>
    <property type="evidence" value="ECO:0007669"/>
    <property type="project" value="InterPro"/>
</dbReference>
<evidence type="ECO:0000259" key="12">
    <source>
        <dbReference type="Pfam" id="PF02096"/>
    </source>
</evidence>
<feature type="domain" description="Membrane insertase YidC/Oxa/ALB C-terminal" evidence="12">
    <location>
        <begin position="37"/>
        <end position="225"/>
    </location>
</feature>
<dbReference type="STRING" id="225004.SAMN02745152_01515"/>
<dbReference type="PANTHER" id="PTHR12428">
    <property type="entry name" value="OXA1"/>
    <property type="match status" value="1"/>
</dbReference>
<evidence type="ECO:0000256" key="1">
    <source>
        <dbReference type="ARBA" id="ARBA00004651"/>
    </source>
</evidence>
<dbReference type="InterPro" id="IPR000917">
    <property type="entry name" value="Sulfatase_N"/>
</dbReference>
<dbReference type="GO" id="GO:0051205">
    <property type="term" value="P:protein insertion into membrane"/>
    <property type="evidence" value="ECO:0007669"/>
    <property type="project" value="TreeGrafter"/>
</dbReference>
<reference evidence="13 14" key="1">
    <citation type="submission" date="2017-02" db="EMBL/GenBank/DDBJ databases">
        <authorList>
            <person name="Peterson S.W."/>
        </authorList>
    </citation>
    <scope>NUCLEOTIDE SEQUENCE [LARGE SCALE GENOMIC DNA]</scope>
    <source>
        <strain evidence="13 14">ATCC BAA-909</strain>
    </source>
</reference>
<feature type="transmembrane region" description="Helical" evidence="10">
    <location>
        <begin position="434"/>
        <end position="454"/>
    </location>
</feature>
<evidence type="ECO:0000313" key="13">
    <source>
        <dbReference type="EMBL" id="SJZ88758.1"/>
    </source>
</evidence>
<dbReference type="InterPro" id="IPR028055">
    <property type="entry name" value="YidC/Oxa/ALB_C"/>
</dbReference>
<keyword evidence="8" id="KW-0143">Chaperone</keyword>
<evidence type="ECO:0000256" key="6">
    <source>
        <dbReference type="ARBA" id="ARBA00022989"/>
    </source>
</evidence>
<evidence type="ECO:0000256" key="3">
    <source>
        <dbReference type="ARBA" id="ARBA00022475"/>
    </source>
</evidence>